<evidence type="ECO:0000259" key="2">
    <source>
        <dbReference type="PROSITE" id="PS50893"/>
    </source>
</evidence>
<dbReference type="InterPro" id="IPR012046">
    <property type="entry name" value="LytTR_ABC"/>
</dbReference>
<dbReference type="GO" id="GO:0016887">
    <property type="term" value="F:ATP hydrolysis activity"/>
    <property type="evidence" value="ECO:0007669"/>
    <property type="project" value="InterPro"/>
</dbReference>
<dbReference type="InterPro" id="IPR003439">
    <property type="entry name" value="ABC_transporter-like_ATP-bd"/>
</dbReference>
<sequence length="338" mass="39132">MSLKFIQAEKQVYDSIVFPAFDLTIAGGEVTAICSTVNIREQLIEIILGRSLLSNGEIQYADEKKLAFFFLHEGLHERLSVQEFLKFFHQLYQSKQSIEEITRLVQLDSKKNKKIKDLTYSEKKRAQLAYILIQNAETYIMEEPDQNLDVESKRIFIAVFNELRKLHKTVLVLTSHLETAVTVADKIVRLDDKGLQIVQTEEEHPEELQNENGKESEAEEKIVQPIRFEKIPTKVNEKIVLFDPPEIDYIESTEGQTILHIKGESFPCTFTLNELEERLYPFGFFRCHRSYIVNLQKVREVITWTRNSYSLVLDDVLKSSVPLSKTKMADLKGMLGLK</sequence>
<evidence type="ECO:0000313" key="4">
    <source>
        <dbReference type="EMBL" id="TQR08477.1"/>
    </source>
</evidence>
<dbReference type="GO" id="GO:0005524">
    <property type="term" value="F:ATP binding"/>
    <property type="evidence" value="ECO:0007669"/>
    <property type="project" value="UniProtKB-KW"/>
</dbReference>
<keyword evidence="4" id="KW-0547">Nucleotide-binding</keyword>
<dbReference type="EMBL" id="VDGH01000016">
    <property type="protein sequence ID" value="TQR08477.1"/>
    <property type="molecule type" value="Genomic_DNA"/>
</dbReference>
<evidence type="ECO:0000313" key="5">
    <source>
        <dbReference type="Proteomes" id="UP000317316"/>
    </source>
</evidence>
<dbReference type="SUPFAM" id="SSF52540">
    <property type="entry name" value="P-loop containing nucleoside triphosphate hydrolases"/>
    <property type="match status" value="1"/>
</dbReference>
<dbReference type="SMART" id="SM00850">
    <property type="entry name" value="LytTR"/>
    <property type="match status" value="1"/>
</dbReference>
<dbReference type="AlphaFoldDB" id="A0A544STG5"/>
<feature type="region of interest" description="Disordered" evidence="1">
    <location>
        <begin position="199"/>
        <end position="219"/>
    </location>
</feature>
<dbReference type="PROSITE" id="PS50893">
    <property type="entry name" value="ABC_TRANSPORTER_2"/>
    <property type="match status" value="1"/>
</dbReference>
<keyword evidence="4" id="KW-0067">ATP-binding</keyword>
<dbReference type="Pfam" id="PF04397">
    <property type="entry name" value="LytTR"/>
    <property type="match status" value="1"/>
</dbReference>
<dbReference type="Gene3D" id="2.40.50.1020">
    <property type="entry name" value="LytTr DNA-binding domain"/>
    <property type="match status" value="1"/>
</dbReference>
<keyword evidence="5" id="KW-1185">Reference proteome</keyword>
<dbReference type="Proteomes" id="UP000317316">
    <property type="component" value="Unassembled WGS sequence"/>
</dbReference>
<dbReference type="PROSITE" id="PS50930">
    <property type="entry name" value="HTH_LYTTR"/>
    <property type="match status" value="1"/>
</dbReference>
<proteinExistence type="predicted"/>
<evidence type="ECO:0000256" key="1">
    <source>
        <dbReference type="SAM" id="MobiDB-lite"/>
    </source>
</evidence>
<reference evidence="4 5" key="1">
    <citation type="submission" date="2019-05" db="EMBL/GenBank/DDBJ databases">
        <title>Psychrobacillus vulpis sp. nov., a new species isolated from feces of a red fox that inhabits in The Tablas de Daimiel Natural Park, Albacete, Spain.</title>
        <authorList>
            <person name="Rodriguez M."/>
            <person name="Reina J.C."/>
            <person name="Bejar V."/>
            <person name="Llamas I."/>
        </authorList>
    </citation>
    <scope>NUCLEOTIDE SEQUENCE [LARGE SCALE GENOMIC DNA]</scope>
    <source>
        <strain evidence="4 5">NEAU-3TGS17</strain>
    </source>
</reference>
<dbReference type="PIRSF" id="PIRSF036612">
    <property type="entry name" value="ABC_ATP_LytTR"/>
    <property type="match status" value="1"/>
</dbReference>
<accession>A0A544STG5</accession>
<dbReference type="InterPro" id="IPR007492">
    <property type="entry name" value="LytTR_DNA-bd_dom"/>
</dbReference>
<evidence type="ECO:0000259" key="3">
    <source>
        <dbReference type="PROSITE" id="PS50930"/>
    </source>
</evidence>
<comment type="caution">
    <text evidence="4">The sequence shown here is derived from an EMBL/GenBank/DDBJ whole genome shotgun (WGS) entry which is preliminary data.</text>
</comment>
<dbReference type="PANTHER" id="PTHR43038:SF3">
    <property type="entry name" value="ABC TRANSPORTER G FAMILY MEMBER 20 ISOFORM X1"/>
    <property type="match status" value="1"/>
</dbReference>
<gene>
    <name evidence="4" type="ORF">FG382_21250</name>
</gene>
<dbReference type="InterPro" id="IPR027417">
    <property type="entry name" value="P-loop_NTPase"/>
</dbReference>
<feature type="domain" description="HTH LytTR-type" evidence="3">
    <location>
        <begin position="231"/>
        <end position="337"/>
    </location>
</feature>
<organism evidence="4 5">
    <name type="scientific">Psychrobacillus lasiicapitis</name>
    <dbReference type="NCBI Taxonomy" id="1636719"/>
    <lineage>
        <taxon>Bacteria</taxon>
        <taxon>Bacillati</taxon>
        <taxon>Bacillota</taxon>
        <taxon>Bacilli</taxon>
        <taxon>Bacillales</taxon>
        <taxon>Bacillaceae</taxon>
        <taxon>Psychrobacillus</taxon>
    </lineage>
</organism>
<name>A0A544STG5_9BACI</name>
<dbReference type="RefSeq" id="WP_142540860.1">
    <property type="nucleotide sequence ID" value="NZ_BMIE01000001.1"/>
</dbReference>
<dbReference type="PANTHER" id="PTHR43038">
    <property type="entry name" value="ATP-BINDING CASSETTE, SUB-FAMILY H, MEMBER 1"/>
    <property type="match status" value="1"/>
</dbReference>
<dbReference type="GO" id="GO:0003677">
    <property type="term" value="F:DNA binding"/>
    <property type="evidence" value="ECO:0007669"/>
    <property type="project" value="InterPro"/>
</dbReference>
<feature type="domain" description="ABC transporter" evidence="2">
    <location>
        <begin position="3"/>
        <end position="217"/>
    </location>
</feature>
<dbReference type="Gene3D" id="3.40.50.300">
    <property type="entry name" value="P-loop containing nucleotide triphosphate hydrolases"/>
    <property type="match status" value="1"/>
</dbReference>
<dbReference type="OrthoDB" id="9809318at2"/>
<dbReference type="Pfam" id="PF00005">
    <property type="entry name" value="ABC_tran"/>
    <property type="match status" value="1"/>
</dbReference>
<protein>
    <submittedName>
        <fullName evidence="4">ATP-binding cassette domain-containing protein</fullName>
    </submittedName>
</protein>